<evidence type="ECO:0000259" key="5">
    <source>
        <dbReference type="PROSITE" id="PS50931"/>
    </source>
</evidence>
<dbReference type="Gene3D" id="3.40.190.290">
    <property type="match status" value="1"/>
</dbReference>
<dbReference type="PANTHER" id="PTHR30537:SF1">
    <property type="entry name" value="HTH-TYPE TRANSCRIPTIONAL REGULATOR PGRR"/>
    <property type="match status" value="1"/>
</dbReference>
<comment type="caution">
    <text evidence="6">The sequence shown here is derived from an EMBL/GenBank/DDBJ whole genome shotgun (WGS) entry which is preliminary data.</text>
</comment>
<dbReference type="Gene3D" id="1.10.10.10">
    <property type="entry name" value="Winged helix-like DNA-binding domain superfamily/Winged helix DNA-binding domain"/>
    <property type="match status" value="1"/>
</dbReference>
<dbReference type="EMBL" id="JAUQOO010000002">
    <property type="protein sequence ID" value="MDO7926028.1"/>
    <property type="molecule type" value="Genomic_DNA"/>
</dbReference>
<evidence type="ECO:0000256" key="1">
    <source>
        <dbReference type="ARBA" id="ARBA00009437"/>
    </source>
</evidence>
<dbReference type="Proteomes" id="UP001223016">
    <property type="component" value="Unassembled WGS sequence"/>
</dbReference>
<evidence type="ECO:0000256" key="3">
    <source>
        <dbReference type="ARBA" id="ARBA00023125"/>
    </source>
</evidence>
<keyword evidence="7" id="KW-1185">Reference proteome</keyword>
<evidence type="ECO:0000313" key="6">
    <source>
        <dbReference type="EMBL" id="MDO7926028.1"/>
    </source>
</evidence>
<keyword evidence="3" id="KW-0238">DNA-binding</keyword>
<proteinExistence type="inferred from homology"/>
<dbReference type="InterPro" id="IPR058163">
    <property type="entry name" value="LysR-type_TF_proteobact-type"/>
</dbReference>
<sequence>MPPESFNDLSAFTVVATERSFTRAAAKLGVSQSALSHTIRNLEARLGLRLLTRTTRSVSPTEAGERLLRTVKPRFEEIESELAILTEDRENPVGTVRITASEHASITIISPALIKLLPQYPQINVEVNIDSGLVDIVAERYDMGVRLGDRVAKDMIAVRMSPDLRWVVVGAPSYFAKHPRPQIPQDLTAHNCINIRFPTHGDLFAWDFAKDDQELKVKVGGQLTFNSVALRLDAVLAGLGLAYLPEDRVEQFIAEGKLINVLDDWCPTCPGYHLYYPNRQYSSCAFSLVVEALRYQG</sequence>
<accession>A0ABT9CMF9</accession>
<dbReference type="RefSeq" id="WP_304574209.1">
    <property type="nucleotide sequence ID" value="NZ_JAUQOO010000002.1"/>
</dbReference>
<dbReference type="SUPFAM" id="SSF46785">
    <property type="entry name" value="Winged helix' DNA-binding domain"/>
    <property type="match status" value="1"/>
</dbReference>
<dbReference type="PROSITE" id="PS50931">
    <property type="entry name" value="HTH_LYSR"/>
    <property type="match status" value="1"/>
</dbReference>
<evidence type="ECO:0000313" key="7">
    <source>
        <dbReference type="Proteomes" id="UP001223016"/>
    </source>
</evidence>
<dbReference type="PANTHER" id="PTHR30537">
    <property type="entry name" value="HTH-TYPE TRANSCRIPTIONAL REGULATOR"/>
    <property type="match status" value="1"/>
</dbReference>
<dbReference type="InterPro" id="IPR036390">
    <property type="entry name" value="WH_DNA-bd_sf"/>
</dbReference>
<keyword evidence="2" id="KW-0805">Transcription regulation</keyword>
<dbReference type="InterPro" id="IPR005119">
    <property type="entry name" value="LysR_subst-bd"/>
</dbReference>
<name>A0ABT9CMF9_9PSED</name>
<dbReference type="Pfam" id="PF00126">
    <property type="entry name" value="HTH_1"/>
    <property type="match status" value="1"/>
</dbReference>
<protein>
    <submittedName>
        <fullName evidence="6">LysR family transcriptional regulator</fullName>
    </submittedName>
</protein>
<evidence type="ECO:0000256" key="4">
    <source>
        <dbReference type="ARBA" id="ARBA00023163"/>
    </source>
</evidence>
<feature type="domain" description="HTH lysR-type" evidence="5">
    <location>
        <begin position="4"/>
        <end position="61"/>
    </location>
</feature>
<dbReference type="SUPFAM" id="SSF53850">
    <property type="entry name" value="Periplasmic binding protein-like II"/>
    <property type="match status" value="1"/>
</dbReference>
<dbReference type="CDD" id="cd08474">
    <property type="entry name" value="PBP2_CrgA_like_5"/>
    <property type="match status" value="1"/>
</dbReference>
<gene>
    <name evidence="6" type="ORF">Q6A51_04505</name>
</gene>
<organism evidence="6 7">
    <name type="scientific">Pseudomonas serbiensis</name>
    <dbReference type="NCBI Taxonomy" id="3064350"/>
    <lineage>
        <taxon>Bacteria</taxon>
        <taxon>Pseudomonadati</taxon>
        <taxon>Pseudomonadota</taxon>
        <taxon>Gammaproteobacteria</taxon>
        <taxon>Pseudomonadales</taxon>
        <taxon>Pseudomonadaceae</taxon>
        <taxon>Pseudomonas</taxon>
    </lineage>
</organism>
<evidence type="ECO:0000256" key="2">
    <source>
        <dbReference type="ARBA" id="ARBA00023015"/>
    </source>
</evidence>
<comment type="similarity">
    <text evidence="1">Belongs to the LysR transcriptional regulatory family.</text>
</comment>
<reference evidence="6 7" key="1">
    <citation type="submission" date="2023-07" db="EMBL/GenBank/DDBJ databases">
        <title>Identification of four novel Pseudomonas species associated with bacterial leaf spot of cucurbits.</title>
        <authorList>
            <person name="Fullem K.R."/>
        </authorList>
    </citation>
    <scope>NUCLEOTIDE SEQUENCE [LARGE SCALE GENOMIC DNA]</scope>
    <source>
        <strain evidence="6 7">KFB 138</strain>
    </source>
</reference>
<keyword evidence="4" id="KW-0804">Transcription</keyword>
<dbReference type="PRINTS" id="PR00039">
    <property type="entry name" value="HTHLYSR"/>
</dbReference>
<dbReference type="InterPro" id="IPR036388">
    <property type="entry name" value="WH-like_DNA-bd_sf"/>
</dbReference>
<dbReference type="Pfam" id="PF03466">
    <property type="entry name" value="LysR_substrate"/>
    <property type="match status" value="1"/>
</dbReference>
<dbReference type="InterPro" id="IPR000847">
    <property type="entry name" value="LysR_HTH_N"/>
</dbReference>